<evidence type="ECO:0000313" key="2">
    <source>
        <dbReference type="EMBL" id="SNX97991.1"/>
    </source>
</evidence>
<feature type="transmembrane region" description="Helical" evidence="1">
    <location>
        <begin position="201"/>
        <end position="218"/>
    </location>
</feature>
<organism evidence="2 3">
    <name type="scientific">Geodermatophilus sabuli</name>
    <dbReference type="NCBI Taxonomy" id="1564158"/>
    <lineage>
        <taxon>Bacteria</taxon>
        <taxon>Bacillati</taxon>
        <taxon>Actinomycetota</taxon>
        <taxon>Actinomycetes</taxon>
        <taxon>Geodermatophilales</taxon>
        <taxon>Geodermatophilaceae</taxon>
        <taxon>Geodermatophilus</taxon>
    </lineage>
</organism>
<feature type="transmembrane region" description="Helical" evidence="1">
    <location>
        <begin position="85"/>
        <end position="103"/>
    </location>
</feature>
<dbReference type="AlphaFoldDB" id="A0A285EJ07"/>
<keyword evidence="1" id="KW-0472">Membrane</keyword>
<name>A0A285EJ07_9ACTN</name>
<dbReference type="OrthoDB" id="5198052at2"/>
<keyword evidence="1" id="KW-1133">Transmembrane helix</keyword>
<reference evidence="2 3" key="1">
    <citation type="submission" date="2017-09" db="EMBL/GenBank/DDBJ databases">
        <authorList>
            <person name="Ehlers B."/>
            <person name="Leendertz F.H."/>
        </authorList>
    </citation>
    <scope>NUCLEOTIDE SEQUENCE [LARGE SCALE GENOMIC DNA]</scope>
    <source>
        <strain evidence="2 3">DSM 46844</strain>
    </source>
</reference>
<feature type="transmembrane region" description="Helical" evidence="1">
    <location>
        <begin position="26"/>
        <end position="47"/>
    </location>
</feature>
<protein>
    <submittedName>
        <fullName evidence="2">Uncharacterized protein</fullName>
    </submittedName>
</protein>
<feature type="transmembrane region" description="Helical" evidence="1">
    <location>
        <begin position="176"/>
        <end position="194"/>
    </location>
</feature>
<dbReference type="RefSeq" id="WP_097207941.1">
    <property type="nucleotide sequence ID" value="NZ_JACHXB010000001.1"/>
</dbReference>
<dbReference type="EMBL" id="OBDO01000009">
    <property type="protein sequence ID" value="SNX97991.1"/>
    <property type="molecule type" value="Genomic_DNA"/>
</dbReference>
<proteinExistence type="predicted"/>
<accession>A0A285EJ07</accession>
<sequence length="219" mass="21838">MTAVHAAPAGTDRAAAPARRVSRWQLVAALGLAAAGGLHVAAAVDHLESGELAVGFFLLTALAQVGLAAWLALSALTGRRPSPELTALSVLGTVGLLALYVVAHTTALLDAFAVTDPGTGGHAHDVPGREMLTVDPVTGVDFTQGMPVAVDGPVAMDGEPVAAAGHGPESVGTATVGAELLALTALTALLPATWRGRATNGLLALGGLAWVLWFTGVLG</sequence>
<feature type="transmembrane region" description="Helical" evidence="1">
    <location>
        <begin position="53"/>
        <end position="73"/>
    </location>
</feature>
<gene>
    <name evidence="2" type="ORF">SAMN06893097_10971</name>
</gene>
<evidence type="ECO:0000256" key="1">
    <source>
        <dbReference type="SAM" id="Phobius"/>
    </source>
</evidence>
<dbReference type="Proteomes" id="UP000219514">
    <property type="component" value="Unassembled WGS sequence"/>
</dbReference>
<keyword evidence="3" id="KW-1185">Reference proteome</keyword>
<evidence type="ECO:0000313" key="3">
    <source>
        <dbReference type="Proteomes" id="UP000219514"/>
    </source>
</evidence>
<keyword evidence="1" id="KW-0812">Transmembrane</keyword>